<proteinExistence type="predicted"/>
<evidence type="ECO:0000259" key="1">
    <source>
        <dbReference type="Pfam" id="PF05257"/>
    </source>
</evidence>
<keyword evidence="3" id="KW-1185">Reference proteome</keyword>
<comment type="caution">
    <text evidence="2">The sequence shown here is derived from an EMBL/GenBank/DDBJ whole genome shotgun (WGS) entry which is preliminary data.</text>
</comment>
<evidence type="ECO:0000313" key="3">
    <source>
        <dbReference type="Proteomes" id="UP001501772"/>
    </source>
</evidence>
<dbReference type="RefSeq" id="WP_344849634.1">
    <property type="nucleotide sequence ID" value="NZ_BAABBY010000002.1"/>
</dbReference>
<sequence>MADWINVAQKQIGVEEYPKGSNGGKQVEVYLKAVGLGKGYAWCMAFVYWCVLQACTAKGTKMLLKRTGGVNDQYIACKNLAVSTPQAGDIFIMLNPNGTGHTGFVEKVLDNGIIQTIEGNTNADGSREGYQVARRTRNIKTIKAYIRLNGAV</sequence>
<name>A0ABP8B5H0_9SPHI</name>
<dbReference type="EMBL" id="BAABBY010000002">
    <property type="protein sequence ID" value="GAA4198625.1"/>
    <property type="molecule type" value="Genomic_DNA"/>
</dbReference>
<dbReference type="Pfam" id="PF05257">
    <property type="entry name" value="CHAP"/>
    <property type="match status" value="1"/>
</dbReference>
<organism evidence="2 3">
    <name type="scientific">Pedobacter jeongneungensis</name>
    <dbReference type="NCBI Taxonomy" id="947309"/>
    <lineage>
        <taxon>Bacteria</taxon>
        <taxon>Pseudomonadati</taxon>
        <taxon>Bacteroidota</taxon>
        <taxon>Sphingobacteriia</taxon>
        <taxon>Sphingobacteriales</taxon>
        <taxon>Sphingobacteriaceae</taxon>
        <taxon>Pedobacter</taxon>
    </lineage>
</organism>
<gene>
    <name evidence="2" type="ORF">GCM10022289_07660</name>
</gene>
<dbReference type="InterPro" id="IPR038765">
    <property type="entry name" value="Papain-like_cys_pep_sf"/>
</dbReference>
<feature type="domain" description="Peptidase C51" evidence="1">
    <location>
        <begin position="37"/>
        <end position="120"/>
    </location>
</feature>
<dbReference type="Gene3D" id="3.90.1720.10">
    <property type="entry name" value="endopeptidase domain like (from Nostoc punctiforme)"/>
    <property type="match status" value="1"/>
</dbReference>
<dbReference type="InterPro" id="IPR007921">
    <property type="entry name" value="CHAP_dom"/>
</dbReference>
<reference evidence="3" key="1">
    <citation type="journal article" date="2019" name="Int. J. Syst. Evol. Microbiol.">
        <title>The Global Catalogue of Microorganisms (GCM) 10K type strain sequencing project: providing services to taxonomists for standard genome sequencing and annotation.</title>
        <authorList>
            <consortium name="The Broad Institute Genomics Platform"/>
            <consortium name="The Broad Institute Genome Sequencing Center for Infectious Disease"/>
            <person name="Wu L."/>
            <person name="Ma J."/>
        </authorList>
    </citation>
    <scope>NUCLEOTIDE SEQUENCE [LARGE SCALE GENOMIC DNA]</scope>
    <source>
        <strain evidence="3">JCM 17626</strain>
    </source>
</reference>
<dbReference type="SUPFAM" id="SSF54001">
    <property type="entry name" value="Cysteine proteinases"/>
    <property type="match status" value="1"/>
</dbReference>
<accession>A0ABP8B5H0</accession>
<protein>
    <recommendedName>
        <fullName evidence="1">Peptidase C51 domain-containing protein</fullName>
    </recommendedName>
</protein>
<evidence type="ECO:0000313" key="2">
    <source>
        <dbReference type="EMBL" id="GAA4198625.1"/>
    </source>
</evidence>
<dbReference type="Proteomes" id="UP001501772">
    <property type="component" value="Unassembled WGS sequence"/>
</dbReference>